<evidence type="ECO:0000313" key="9">
    <source>
        <dbReference type="EMBL" id="AMC92480.1"/>
    </source>
</evidence>
<feature type="binding site" evidence="7">
    <location>
        <position position="92"/>
    </location>
    <ligand>
        <name>Zn(2+)</name>
        <dbReference type="ChEBI" id="CHEBI:29105"/>
    </ligand>
</feature>
<dbReference type="InterPro" id="IPR002481">
    <property type="entry name" value="FUR"/>
</dbReference>
<sequence>MQNKKELHDSKIRFTKPRDEILTVLKEAKTPISLQDIRCKIDESIDLSTIYRTLDLFEKHGIVHKIVYLETGTSVYEYDRHLHVHHLICIECRKIVNVEECPLGDYENRIALETGYQIVRHQLELYGICPECRKSAT</sequence>
<keyword evidence="4" id="KW-0805">Transcription regulation</keyword>
<dbReference type="GO" id="GO:0000976">
    <property type="term" value="F:transcription cis-regulatory region binding"/>
    <property type="evidence" value="ECO:0007669"/>
    <property type="project" value="TreeGrafter"/>
</dbReference>
<dbReference type="GO" id="GO:0003700">
    <property type="term" value="F:DNA-binding transcription factor activity"/>
    <property type="evidence" value="ECO:0007669"/>
    <property type="project" value="InterPro"/>
</dbReference>
<dbReference type="PANTHER" id="PTHR33202">
    <property type="entry name" value="ZINC UPTAKE REGULATION PROTEIN"/>
    <property type="match status" value="1"/>
</dbReference>
<comment type="cofactor">
    <cofactor evidence="8">
        <name>Mn(2+)</name>
        <dbReference type="ChEBI" id="CHEBI:29035"/>
    </cofactor>
    <cofactor evidence="8">
        <name>Fe(2+)</name>
        <dbReference type="ChEBI" id="CHEBI:29033"/>
    </cofactor>
    <text evidence="8">Binds 1 Mn(2+) or Fe(2+) ion per subunit.</text>
</comment>
<dbReference type="InterPro" id="IPR036388">
    <property type="entry name" value="WH-like_DNA-bd_sf"/>
</dbReference>
<dbReference type="Gene3D" id="3.30.1490.190">
    <property type="match status" value="1"/>
</dbReference>
<evidence type="ECO:0000256" key="2">
    <source>
        <dbReference type="ARBA" id="ARBA00022491"/>
    </source>
</evidence>
<dbReference type="PANTHER" id="PTHR33202:SF7">
    <property type="entry name" value="FERRIC UPTAKE REGULATION PROTEIN"/>
    <property type="match status" value="1"/>
</dbReference>
<keyword evidence="10" id="KW-1185">Reference proteome</keyword>
<evidence type="ECO:0000256" key="3">
    <source>
        <dbReference type="ARBA" id="ARBA00022833"/>
    </source>
</evidence>
<organism evidence="9 10">
    <name type="scientific">Erysipelothrix larvae</name>
    <dbReference type="NCBI Taxonomy" id="1514105"/>
    <lineage>
        <taxon>Bacteria</taxon>
        <taxon>Bacillati</taxon>
        <taxon>Bacillota</taxon>
        <taxon>Erysipelotrichia</taxon>
        <taxon>Erysipelotrichales</taxon>
        <taxon>Erysipelotrichaceae</taxon>
        <taxon>Erysipelothrix</taxon>
    </lineage>
</organism>
<evidence type="ECO:0000256" key="7">
    <source>
        <dbReference type="PIRSR" id="PIRSR602481-1"/>
    </source>
</evidence>
<evidence type="ECO:0000313" key="10">
    <source>
        <dbReference type="Proteomes" id="UP000063781"/>
    </source>
</evidence>
<dbReference type="Gene3D" id="1.10.10.10">
    <property type="entry name" value="Winged helix-like DNA-binding domain superfamily/Winged helix DNA-binding domain"/>
    <property type="match status" value="1"/>
</dbReference>
<accession>A0A0X8GXY6</accession>
<gene>
    <name evidence="9" type="ORF">AOC36_00265</name>
</gene>
<dbReference type="EMBL" id="CP013213">
    <property type="protein sequence ID" value="AMC92480.1"/>
    <property type="molecule type" value="Genomic_DNA"/>
</dbReference>
<keyword evidence="5" id="KW-0238">DNA-binding</keyword>
<feature type="binding site" evidence="8">
    <location>
        <position position="121"/>
    </location>
    <ligand>
        <name>Fe cation</name>
        <dbReference type="ChEBI" id="CHEBI:24875"/>
    </ligand>
</feature>
<keyword evidence="8" id="KW-0408">Iron</keyword>
<protein>
    <submittedName>
        <fullName evidence="9">Fur family transcriptional regulator</fullName>
    </submittedName>
</protein>
<name>A0A0X8GXY6_9FIRM</name>
<keyword evidence="3 7" id="KW-0862">Zinc</keyword>
<evidence type="ECO:0000256" key="4">
    <source>
        <dbReference type="ARBA" id="ARBA00023015"/>
    </source>
</evidence>
<keyword evidence="6" id="KW-0804">Transcription</keyword>
<dbReference type="Pfam" id="PF01475">
    <property type="entry name" value="FUR"/>
    <property type="match status" value="1"/>
</dbReference>
<feature type="binding site" evidence="8">
    <location>
        <position position="83"/>
    </location>
    <ligand>
        <name>Fe cation</name>
        <dbReference type="ChEBI" id="CHEBI:24875"/>
    </ligand>
</feature>
<feature type="binding site" evidence="7">
    <location>
        <position position="132"/>
    </location>
    <ligand>
        <name>Zn(2+)</name>
        <dbReference type="ChEBI" id="CHEBI:29105"/>
    </ligand>
</feature>
<dbReference type="CDD" id="cd07153">
    <property type="entry name" value="Fur_like"/>
    <property type="match status" value="1"/>
</dbReference>
<comment type="cofactor">
    <cofactor evidence="7">
        <name>Zn(2+)</name>
        <dbReference type="ChEBI" id="CHEBI:29105"/>
    </cofactor>
    <text evidence="7">Binds 1 zinc ion per subunit.</text>
</comment>
<evidence type="ECO:0000256" key="8">
    <source>
        <dbReference type="PIRSR" id="PIRSR602481-2"/>
    </source>
</evidence>
<dbReference type="InterPro" id="IPR036390">
    <property type="entry name" value="WH_DNA-bd_sf"/>
</dbReference>
<keyword evidence="2" id="KW-0678">Repressor</keyword>
<feature type="binding site" evidence="7">
    <location>
        <position position="129"/>
    </location>
    <ligand>
        <name>Zn(2+)</name>
        <dbReference type="ChEBI" id="CHEBI:29105"/>
    </ligand>
</feature>
<evidence type="ECO:0000256" key="1">
    <source>
        <dbReference type="ARBA" id="ARBA00007957"/>
    </source>
</evidence>
<dbReference type="AlphaFoldDB" id="A0A0X8GXY6"/>
<keyword evidence="7" id="KW-0479">Metal-binding</keyword>
<dbReference type="InterPro" id="IPR043135">
    <property type="entry name" value="Fur_C"/>
</dbReference>
<evidence type="ECO:0000256" key="6">
    <source>
        <dbReference type="ARBA" id="ARBA00023163"/>
    </source>
</evidence>
<dbReference type="GO" id="GO:0008270">
    <property type="term" value="F:zinc ion binding"/>
    <property type="evidence" value="ECO:0007669"/>
    <property type="project" value="TreeGrafter"/>
</dbReference>
<evidence type="ECO:0000256" key="5">
    <source>
        <dbReference type="ARBA" id="ARBA00023125"/>
    </source>
</evidence>
<feature type="binding site" evidence="7">
    <location>
        <position position="89"/>
    </location>
    <ligand>
        <name>Zn(2+)</name>
        <dbReference type="ChEBI" id="CHEBI:29105"/>
    </ligand>
</feature>
<dbReference type="SUPFAM" id="SSF46785">
    <property type="entry name" value="Winged helix' DNA-binding domain"/>
    <property type="match status" value="1"/>
</dbReference>
<dbReference type="GO" id="GO:1900376">
    <property type="term" value="P:regulation of secondary metabolite biosynthetic process"/>
    <property type="evidence" value="ECO:0007669"/>
    <property type="project" value="TreeGrafter"/>
</dbReference>
<dbReference type="OrthoDB" id="8659436at2"/>
<proteinExistence type="inferred from homology"/>
<dbReference type="GO" id="GO:0045892">
    <property type="term" value="P:negative regulation of DNA-templated transcription"/>
    <property type="evidence" value="ECO:0007669"/>
    <property type="project" value="TreeGrafter"/>
</dbReference>
<dbReference type="KEGG" id="erl:AOC36_00265"/>
<comment type="similarity">
    <text evidence="1">Belongs to the Fur family.</text>
</comment>
<dbReference type="Proteomes" id="UP000063781">
    <property type="component" value="Chromosome"/>
</dbReference>
<dbReference type="RefSeq" id="WP_067629743.1">
    <property type="nucleotide sequence ID" value="NZ_CP013213.1"/>
</dbReference>
<reference evidence="9 10" key="1">
    <citation type="submission" date="2015-10" db="EMBL/GenBank/DDBJ databases">
        <title>Erysipelothrix larvae sp. LV19 isolated from the larval gut of the rhinoceros beetle, Trypoxylus dichotomus.</title>
        <authorList>
            <person name="Lim S."/>
            <person name="Kim B.-C."/>
        </authorList>
    </citation>
    <scope>NUCLEOTIDE SEQUENCE [LARGE SCALE GENOMIC DNA]</scope>
    <source>
        <strain evidence="9 10">LV19</strain>
    </source>
</reference>
<dbReference type="STRING" id="1514105.AOC36_00265"/>